<organism evidence="1 2">
    <name type="scientific">Nitrosomonas communis</name>
    <dbReference type="NCBI Taxonomy" id="44574"/>
    <lineage>
        <taxon>Bacteria</taxon>
        <taxon>Pseudomonadati</taxon>
        <taxon>Pseudomonadota</taxon>
        <taxon>Betaproteobacteria</taxon>
        <taxon>Nitrosomonadales</taxon>
        <taxon>Nitrosomonadaceae</taxon>
        <taxon>Nitrosomonas</taxon>
    </lineage>
</organism>
<proteinExistence type="predicted"/>
<evidence type="ECO:0000313" key="1">
    <source>
        <dbReference type="EMBL" id="SFL59360.1"/>
    </source>
</evidence>
<sequence>MDTAIFYAIDDFCKGFKLRWRAPYIELTLSNMNTFTNRIKYSI</sequence>
<dbReference type="Proteomes" id="UP000183287">
    <property type="component" value="Unassembled WGS sequence"/>
</dbReference>
<dbReference type="AlphaFoldDB" id="A0A1I4IYL2"/>
<accession>A0A1I4IYL2</accession>
<keyword evidence="2" id="KW-1185">Reference proteome</keyword>
<gene>
    <name evidence="1" type="ORF">SAMN05421863_1001113</name>
</gene>
<evidence type="ECO:0000313" key="2">
    <source>
        <dbReference type="Proteomes" id="UP000183287"/>
    </source>
</evidence>
<dbReference type="EMBL" id="FOUB01000001">
    <property type="protein sequence ID" value="SFL59360.1"/>
    <property type="molecule type" value="Genomic_DNA"/>
</dbReference>
<name>A0A1I4IYL2_9PROT</name>
<protein>
    <submittedName>
        <fullName evidence="1">Uncharacterized protein</fullName>
    </submittedName>
</protein>
<reference evidence="2" key="1">
    <citation type="submission" date="2016-10" db="EMBL/GenBank/DDBJ databases">
        <authorList>
            <person name="Varghese N."/>
            <person name="Submissions S."/>
        </authorList>
    </citation>
    <scope>NUCLEOTIDE SEQUENCE [LARGE SCALE GENOMIC DNA]</scope>
    <source>
        <strain evidence="2">Nm44</strain>
    </source>
</reference>